<comment type="caution">
    <text evidence="1">The sequence shown here is derived from an EMBL/GenBank/DDBJ whole genome shotgun (WGS) entry which is preliminary data.</text>
</comment>
<evidence type="ECO:0000313" key="1">
    <source>
        <dbReference type="EMBL" id="KAI8435092.1"/>
    </source>
</evidence>
<reference evidence="1 2" key="1">
    <citation type="journal article" date="2022" name="Genome Biol. Evol.">
        <title>The Spruce Budworm Genome: Reconstructing the Evolutionary History of Antifreeze Proteins.</title>
        <authorList>
            <person name="Beliveau C."/>
            <person name="Gagne P."/>
            <person name="Picq S."/>
            <person name="Vernygora O."/>
            <person name="Keeling C.I."/>
            <person name="Pinkney K."/>
            <person name="Doucet D."/>
            <person name="Wen F."/>
            <person name="Johnston J.S."/>
            <person name="Maaroufi H."/>
            <person name="Boyle B."/>
            <person name="Laroche J."/>
            <person name="Dewar K."/>
            <person name="Juretic N."/>
            <person name="Blackburn G."/>
            <person name="Nisole A."/>
            <person name="Brunet B."/>
            <person name="Brandao M."/>
            <person name="Lumley L."/>
            <person name="Duan J."/>
            <person name="Quan G."/>
            <person name="Lucarotti C.J."/>
            <person name="Roe A.D."/>
            <person name="Sperling F.A.H."/>
            <person name="Levesque R.C."/>
            <person name="Cusson M."/>
        </authorList>
    </citation>
    <scope>NUCLEOTIDE SEQUENCE [LARGE SCALE GENOMIC DNA]</scope>
    <source>
        <strain evidence="1">Glfc:IPQL:Cfum</strain>
    </source>
</reference>
<name>A0ACC0KG41_CHOFU</name>
<proteinExistence type="predicted"/>
<sequence length="201" mass="23379">MSSPSSRSPSYRNIVLKHKHSPIELKEKMRKNYKDKVQNCRHMLLNKFRGTIGETDLRATLTEIYESMFDFTSDLTTTDEEIEIIAEIRNHLVQEELQWYLEEYDKSQTDNVDWSALEQDNVICPVCQRDNLKLNLDSLTCSQCKFVVQTKLSLDQIKKSLEICIEKHGETCANPAQFAIVPELNQLYLICHTCKDMQSVI</sequence>
<organism evidence="1 2">
    <name type="scientific">Choristoneura fumiferana</name>
    <name type="common">Spruce budworm moth</name>
    <name type="synonym">Archips fumiferana</name>
    <dbReference type="NCBI Taxonomy" id="7141"/>
    <lineage>
        <taxon>Eukaryota</taxon>
        <taxon>Metazoa</taxon>
        <taxon>Ecdysozoa</taxon>
        <taxon>Arthropoda</taxon>
        <taxon>Hexapoda</taxon>
        <taxon>Insecta</taxon>
        <taxon>Pterygota</taxon>
        <taxon>Neoptera</taxon>
        <taxon>Endopterygota</taxon>
        <taxon>Lepidoptera</taxon>
        <taxon>Glossata</taxon>
        <taxon>Ditrysia</taxon>
        <taxon>Tortricoidea</taxon>
        <taxon>Tortricidae</taxon>
        <taxon>Tortricinae</taxon>
        <taxon>Choristoneura</taxon>
    </lineage>
</organism>
<gene>
    <name evidence="1" type="ORF">MSG28_003489</name>
</gene>
<dbReference type="Proteomes" id="UP001064048">
    <property type="component" value="Chromosome 5"/>
</dbReference>
<evidence type="ECO:0000313" key="2">
    <source>
        <dbReference type="Proteomes" id="UP001064048"/>
    </source>
</evidence>
<keyword evidence="2" id="KW-1185">Reference proteome</keyword>
<accession>A0ACC0KG41</accession>
<protein>
    <submittedName>
        <fullName evidence="1">Uncharacterized protein</fullName>
    </submittedName>
</protein>
<dbReference type="EMBL" id="CM046105">
    <property type="protein sequence ID" value="KAI8435092.1"/>
    <property type="molecule type" value="Genomic_DNA"/>
</dbReference>